<dbReference type="InterPro" id="IPR038765">
    <property type="entry name" value="Papain-like_cys_pep_sf"/>
</dbReference>
<feature type="region of interest" description="Disordered" evidence="1">
    <location>
        <begin position="1"/>
        <end position="48"/>
    </location>
</feature>
<proteinExistence type="predicted"/>
<dbReference type="Proteomes" id="UP000694005">
    <property type="component" value="Chromosome A02"/>
</dbReference>
<evidence type="ECO:0000259" key="2">
    <source>
        <dbReference type="SMART" id="SM00645"/>
    </source>
</evidence>
<dbReference type="Gene3D" id="3.90.70.10">
    <property type="entry name" value="Cysteine proteinases"/>
    <property type="match status" value="1"/>
</dbReference>
<dbReference type="GO" id="GO:0008234">
    <property type="term" value="F:cysteine-type peptidase activity"/>
    <property type="evidence" value="ECO:0007669"/>
    <property type="project" value="InterPro"/>
</dbReference>
<organism evidence="3 4">
    <name type="scientific">Brassica campestris</name>
    <name type="common">Field mustard</name>
    <dbReference type="NCBI Taxonomy" id="3711"/>
    <lineage>
        <taxon>Eukaryota</taxon>
        <taxon>Viridiplantae</taxon>
        <taxon>Streptophyta</taxon>
        <taxon>Embryophyta</taxon>
        <taxon>Tracheophyta</taxon>
        <taxon>Spermatophyta</taxon>
        <taxon>Magnoliopsida</taxon>
        <taxon>eudicotyledons</taxon>
        <taxon>Gunneridae</taxon>
        <taxon>Pentapetalae</taxon>
        <taxon>rosids</taxon>
        <taxon>malvids</taxon>
        <taxon>Brassicales</taxon>
        <taxon>Brassicaceae</taxon>
        <taxon>Brassiceae</taxon>
        <taxon>Brassica</taxon>
    </lineage>
</organism>
<feature type="domain" description="Peptidase C1A papain C-terminal" evidence="2">
    <location>
        <begin position="175"/>
        <end position="410"/>
    </location>
</feature>
<dbReference type="EMBL" id="LS974618">
    <property type="protein sequence ID" value="CAG7891633.1"/>
    <property type="molecule type" value="Genomic_DNA"/>
</dbReference>
<dbReference type="Gramene" id="A02p05850.2_BraZ1">
    <property type="protein sequence ID" value="A02p05850.2_BraZ1.CDS"/>
    <property type="gene ID" value="A02g05850.2_BraZ1"/>
</dbReference>
<dbReference type="GO" id="GO:0006508">
    <property type="term" value="P:proteolysis"/>
    <property type="evidence" value="ECO:0007669"/>
    <property type="project" value="InterPro"/>
</dbReference>
<evidence type="ECO:0000256" key="1">
    <source>
        <dbReference type="SAM" id="MobiDB-lite"/>
    </source>
</evidence>
<dbReference type="InterPro" id="IPR000668">
    <property type="entry name" value="Peptidase_C1A_C"/>
</dbReference>
<evidence type="ECO:0000313" key="4">
    <source>
        <dbReference type="Proteomes" id="UP000694005"/>
    </source>
</evidence>
<reference evidence="3 4" key="1">
    <citation type="submission" date="2021-07" db="EMBL/GenBank/DDBJ databases">
        <authorList>
            <consortium name="Genoscope - CEA"/>
            <person name="William W."/>
        </authorList>
    </citation>
    <scope>NUCLEOTIDE SEQUENCE [LARGE SCALE GENOMIC DNA]</scope>
</reference>
<sequence>MASSSSSERVASEITPADSRVLQNAMSEGVEEKRLKEAGSNEEESEQEIDDLVAATKRLVVESSEAGFDEDSIKKRDKAALIASIAKLESELHEIRAEGQEDILVCPNFYPTGLSKNVKTDAEALGGSSVQEPKIDWKLTAEIDFTSPTSTPPAFINIVDHPCLLWDVKYPKKDLTSETNWKDEGRGGPVRNQGDHDNCWTYSATDVYSSHRLRNEEDEAFRVMSARYLTFYVSKEERERERRHGDRNTHHCHGFRVIHGLRFIKEHGVPEESPRDAKTDYSCIKNPPSRTQKLFHFGADVEFMESDKIEDLQKMLLHQPVSANMILYYPENTIKFLRYNWLLQLEEIYEGPTSEKSLYGGIHAVLVLAIIRFLGKLVALVKLSHGTKAGESGYMYVSLSKMIVNVEYSVEKNLLCQLKRKTEDAIAEPSYLLRNFTGVNYGDSPGDISYLARYDFVDQKAKSETVHCFYCWIQVKSVILAHHICVCTLYAYIEMSSCRLRNVGTKMWSRLFLFTMFGNNIQVETVKITKEKKIPNKQRKDFQEARMKQEMVMMKRQQQGQGQCQIAGAGAAFAGGTTSASADQSTISWEDINSLVNSDDASYFNGPNHV</sequence>
<dbReference type="SUPFAM" id="SSF54001">
    <property type="entry name" value="Cysteine proteinases"/>
    <property type="match status" value="1"/>
</dbReference>
<dbReference type="AlphaFoldDB" id="A0A8D9H2E5"/>
<protein>
    <recommendedName>
        <fullName evidence="2">Peptidase C1A papain C-terminal domain-containing protein</fullName>
    </recommendedName>
</protein>
<gene>
    <name evidence="3" type="ORF">BRAPAZ1V2_A02P05850.2</name>
</gene>
<feature type="compositionally biased region" description="Basic and acidic residues" evidence="1">
    <location>
        <begin position="30"/>
        <end position="39"/>
    </location>
</feature>
<dbReference type="CDD" id="cd02619">
    <property type="entry name" value="Peptidase_C1"/>
    <property type="match status" value="1"/>
</dbReference>
<dbReference type="Pfam" id="PF00112">
    <property type="entry name" value="Peptidase_C1"/>
    <property type="match status" value="1"/>
</dbReference>
<dbReference type="SMART" id="SM00645">
    <property type="entry name" value="Pept_C1"/>
    <property type="match status" value="1"/>
</dbReference>
<accession>A0A8D9H2E5</accession>
<evidence type="ECO:0000313" key="3">
    <source>
        <dbReference type="EMBL" id="CAG7891633.1"/>
    </source>
</evidence>
<name>A0A8D9H2E5_BRACM</name>